<sequence>MKIAETVVVGSGGGGGINGIHPPMIKPPPGMRVRVVDNTCSTWDLLKELGPVVEGEEGIKLVITPGC</sequence>
<evidence type="ECO:0000313" key="1">
    <source>
        <dbReference type="EMBL" id="MCI95324.1"/>
    </source>
</evidence>
<proteinExistence type="predicted"/>
<accession>A0A392W3T4</accession>
<evidence type="ECO:0000313" key="2">
    <source>
        <dbReference type="Proteomes" id="UP000265520"/>
    </source>
</evidence>
<feature type="non-terminal residue" evidence="1">
    <location>
        <position position="67"/>
    </location>
</feature>
<keyword evidence="1" id="KW-0418">Kinase</keyword>
<keyword evidence="1" id="KW-0808">Transferase</keyword>
<dbReference type="EMBL" id="LXQA011383655">
    <property type="protein sequence ID" value="MCI95324.1"/>
    <property type="molecule type" value="Genomic_DNA"/>
</dbReference>
<dbReference type="Proteomes" id="UP000265520">
    <property type="component" value="Unassembled WGS sequence"/>
</dbReference>
<reference evidence="1 2" key="1">
    <citation type="journal article" date="2018" name="Front. Plant Sci.">
        <title>Red Clover (Trifolium pratense) and Zigzag Clover (T. medium) - A Picture of Genomic Similarities and Differences.</title>
        <authorList>
            <person name="Dluhosova J."/>
            <person name="Istvanek J."/>
            <person name="Nedelnik J."/>
            <person name="Repkova J."/>
        </authorList>
    </citation>
    <scope>NUCLEOTIDE SEQUENCE [LARGE SCALE GENOMIC DNA]</scope>
    <source>
        <strain evidence="2">cv. 10/8</strain>
        <tissue evidence="1">Leaf</tissue>
    </source>
</reference>
<organism evidence="1 2">
    <name type="scientific">Trifolium medium</name>
    <dbReference type="NCBI Taxonomy" id="97028"/>
    <lineage>
        <taxon>Eukaryota</taxon>
        <taxon>Viridiplantae</taxon>
        <taxon>Streptophyta</taxon>
        <taxon>Embryophyta</taxon>
        <taxon>Tracheophyta</taxon>
        <taxon>Spermatophyta</taxon>
        <taxon>Magnoliopsida</taxon>
        <taxon>eudicotyledons</taxon>
        <taxon>Gunneridae</taxon>
        <taxon>Pentapetalae</taxon>
        <taxon>rosids</taxon>
        <taxon>fabids</taxon>
        <taxon>Fabales</taxon>
        <taxon>Fabaceae</taxon>
        <taxon>Papilionoideae</taxon>
        <taxon>50 kb inversion clade</taxon>
        <taxon>NPAAA clade</taxon>
        <taxon>Hologalegina</taxon>
        <taxon>IRL clade</taxon>
        <taxon>Trifolieae</taxon>
        <taxon>Trifolium</taxon>
    </lineage>
</organism>
<dbReference type="GO" id="GO:0016301">
    <property type="term" value="F:kinase activity"/>
    <property type="evidence" value="ECO:0007669"/>
    <property type="project" value="UniProtKB-KW"/>
</dbReference>
<comment type="caution">
    <text evidence="1">The sequence shown here is derived from an EMBL/GenBank/DDBJ whole genome shotgun (WGS) entry which is preliminary data.</text>
</comment>
<dbReference type="AlphaFoldDB" id="A0A392W3T4"/>
<protein>
    <submittedName>
        <fullName evidence="1">Mitogen-activated protein kinase kinase kinase 1-like</fullName>
    </submittedName>
</protein>
<keyword evidence="2" id="KW-1185">Reference proteome</keyword>
<name>A0A392W3T4_9FABA</name>